<evidence type="ECO:0000256" key="1">
    <source>
        <dbReference type="SAM" id="MobiDB-lite"/>
    </source>
</evidence>
<feature type="compositionally biased region" description="Basic and acidic residues" evidence="1">
    <location>
        <begin position="1"/>
        <end position="12"/>
    </location>
</feature>
<proteinExistence type="predicted"/>
<protein>
    <submittedName>
        <fullName evidence="2">Uncharacterized protein</fullName>
    </submittedName>
</protein>
<organism evidence="2 3">
    <name type="scientific">Channa argus</name>
    <name type="common">Northern snakehead</name>
    <name type="synonym">Ophicephalus argus</name>
    <dbReference type="NCBI Taxonomy" id="215402"/>
    <lineage>
        <taxon>Eukaryota</taxon>
        <taxon>Metazoa</taxon>
        <taxon>Chordata</taxon>
        <taxon>Craniata</taxon>
        <taxon>Vertebrata</taxon>
        <taxon>Euteleostomi</taxon>
        <taxon>Actinopterygii</taxon>
        <taxon>Neopterygii</taxon>
        <taxon>Teleostei</taxon>
        <taxon>Neoteleostei</taxon>
        <taxon>Acanthomorphata</taxon>
        <taxon>Anabantaria</taxon>
        <taxon>Anabantiformes</taxon>
        <taxon>Channoidei</taxon>
        <taxon>Channidae</taxon>
        <taxon>Channa</taxon>
    </lineage>
</organism>
<name>A0A6G1PMJ7_CHAAH</name>
<dbReference type="Proteomes" id="UP000503349">
    <property type="component" value="Chromosome 7"/>
</dbReference>
<evidence type="ECO:0000313" key="2">
    <source>
        <dbReference type="EMBL" id="KAF3691530.1"/>
    </source>
</evidence>
<gene>
    <name evidence="2" type="ORF">EXN66_Car007205</name>
</gene>
<dbReference type="AlphaFoldDB" id="A0A6G1PMJ7"/>
<accession>A0A6G1PMJ7</accession>
<reference evidence="2 3" key="1">
    <citation type="submission" date="2019-02" db="EMBL/GenBank/DDBJ databases">
        <title>Opniocepnalus argus genome.</title>
        <authorList>
            <person name="Zhou C."/>
            <person name="Xiao S."/>
        </authorList>
    </citation>
    <scope>NUCLEOTIDE SEQUENCE [LARGE SCALE GENOMIC DNA]</scope>
    <source>
        <strain evidence="2">OARG1902GOOAL</strain>
        <tissue evidence="2">Muscle</tissue>
    </source>
</reference>
<keyword evidence="3" id="KW-1185">Reference proteome</keyword>
<reference evidence="3" key="2">
    <citation type="submission" date="2019-02" db="EMBL/GenBank/DDBJ databases">
        <title>Opniocepnalus argus Var Kimnra genome.</title>
        <authorList>
            <person name="Zhou C."/>
            <person name="Xiao S."/>
        </authorList>
    </citation>
    <scope>NUCLEOTIDE SEQUENCE [LARGE SCALE GENOMIC DNA]</scope>
</reference>
<sequence length="87" mass="9418">MNRSTKSNDKALARSVGPVAAHCKTHRPKAGDTCRKRQRGGNGGQLRNYRRKNIKSCSGDCVRGERDMRRKGAHCIGGVGPPSSLSL</sequence>
<evidence type="ECO:0000313" key="3">
    <source>
        <dbReference type="Proteomes" id="UP000503349"/>
    </source>
</evidence>
<feature type="region of interest" description="Disordered" evidence="1">
    <location>
        <begin position="1"/>
        <end position="49"/>
    </location>
</feature>
<dbReference type="EMBL" id="CM015718">
    <property type="protein sequence ID" value="KAF3691530.1"/>
    <property type="molecule type" value="Genomic_DNA"/>
</dbReference>